<evidence type="ECO:0000256" key="4">
    <source>
        <dbReference type="SAM" id="Coils"/>
    </source>
</evidence>
<dbReference type="GO" id="GO:0006406">
    <property type="term" value="P:mRNA export from nucleus"/>
    <property type="evidence" value="ECO:0007669"/>
    <property type="project" value="TreeGrafter"/>
</dbReference>
<dbReference type="KEGG" id="gsl:Gasu_53800"/>
<evidence type="ECO:0000256" key="3">
    <source>
        <dbReference type="ARBA" id="ARBA00023242"/>
    </source>
</evidence>
<evidence type="ECO:0000256" key="1">
    <source>
        <dbReference type="ARBA" id="ARBA00004123"/>
    </source>
</evidence>
<evidence type="ECO:0000313" key="6">
    <source>
        <dbReference type="Proteomes" id="UP000030680"/>
    </source>
</evidence>
<proteinExistence type="inferred from homology"/>
<feature type="coiled-coil region" evidence="4">
    <location>
        <begin position="153"/>
        <end position="190"/>
    </location>
</feature>
<name>M2WT23_GALSU</name>
<dbReference type="OrthoDB" id="20582at2759"/>
<evidence type="ECO:0000256" key="2">
    <source>
        <dbReference type="ARBA" id="ARBA00008044"/>
    </source>
</evidence>
<dbReference type="InterPro" id="IPR019163">
    <property type="entry name" value="THO_Thoc5"/>
</dbReference>
<dbReference type="PANTHER" id="PTHR13375">
    <property type="entry name" value="FMS INTERACTING PROTEIN"/>
    <property type="match status" value="1"/>
</dbReference>
<feature type="coiled-coil region" evidence="4">
    <location>
        <begin position="769"/>
        <end position="855"/>
    </location>
</feature>
<dbReference type="PANTHER" id="PTHR13375:SF3">
    <property type="entry name" value="THO COMPLEX SUBUNIT 5 HOMOLOG"/>
    <property type="match status" value="1"/>
</dbReference>
<keyword evidence="6" id="KW-1185">Reference proteome</keyword>
<dbReference type="EMBL" id="KB454538">
    <property type="protein sequence ID" value="EME27045.1"/>
    <property type="molecule type" value="Genomic_DNA"/>
</dbReference>
<dbReference type="AlphaFoldDB" id="M2WT23"/>
<dbReference type="Pfam" id="PF09766">
    <property type="entry name" value="FmiP_Thoc5"/>
    <property type="match status" value="1"/>
</dbReference>
<dbReference type="GeneID" id="17085980"/>
<keyword evidence="3" id="KW-0539">Nucleus</keyword>
<dbReference type="Proteomes" id="UP000030680">
    <property type="component" value="Unassembled WGS sequence"/>
</dbReference>
<accession>M2WT23</accession>
<protein>
    <submittedName>
        <fullName evidence="5">Uncharacterized protein</fullName>
    </submittedName>
</protein>
<dbReference type="RefSeq" id="XP_005703565.1">
    <property type="nucleotide sequence ID" value="XM_005703508.1"/>
</dbReference>
<comment type="subcellular location">
    <subcellularLocation>
        <location evidence="1">Nucleus</location>
    </subcellularLocation>
</comment>
<dbReference type="GO" id="GO:0000445">
    <property type="term" value="C:THO complex part of transcription export complex"/>
    <property type="evidence" value="ECO:0007669"/>
    <property type="project" value="TreeGrafter"/>
</dbReference>
<comment type="similarity">
    <text evidence="2">Belongs to the THOC5 family.</text>
</comment>
<organism evidence="5 6">
    <name type="scientific">Galdieria sulphuraria</name>
    <name type="common">Red alga</name>
    <dbReference type="NCBI Taxonomy" id="130081"/>
    <lineage>
        <taxon>Eukaryota</taxon>
        <taxon>Rhodophyta</taxon>
        <taxon>Bangiophyceae</taxon>
        <taxon>Galdieriales</taxon>
        <taxon>Galdieriaceae</taxon>
        <taxon>Galdieria</taxon>
    </lineage>
</organism>
<dbReference type="Gramene" id="EME27045">
    <property type="protein sequence ID" value="EME27045"/>
    <property type="gene ID" value="Gasu_53800"/>
</dbReference>
<keyword evidence="4" id="KW-0175">Coiled coil</keyword>
<sequence length="871" mass="100168">MDRSLQVAIEAATDLPSEIGKIEQQVSEMVMCCEELRNASRLFVGIQSEDESKVLLKIASCTAKLKWLNRESHLSLESCKLAVQKHKEQVQNSQIILENYLYQREQLKEEIASCQSYRGLIDEISLITLEEASLSVPSEEGLDSFEYEHQVMLKRLEAEKERRQSLLNQVEELKRRKSDMESELKESRQFLENLPKEIEKIHVAANRVSTFFFDYGFAGRFFNFLCEDSLKRMFLLPFPLYVLARQAYAFQHTFQSEQHLHFRMDIVGDTVAAESICDAFSTRWKEHENLYQMHPLQVQLELGGQPKGALDSTLQKTVTVTFSYLLCLEIVVVSCSGNASDGNLITEQFAFLFPGDDGSHSPNPTNHYLEEGKFQFQPSKVGGARPFIWAQIICGLGFPFELNLSSSTKDAKEWLQNALNYSKHIVLGAVIKALVARNYFLQSLSTQLVSLQRLIVPVNAKEAQLPGDPRSELKSWSELIDNQEFASGPTNSSFYSLTGTRKFLLEIQSESIHLRGLVAVCPDYPLTSPYWSLKCIRGPLQDSDLRDIERELCSFTDENLEGNALGENLLSIQVKKLQACVDICQEINRPSPHDSMIERPRWDRAFRGRMRTKPFVFNPEANIFEPRIGNVDRELENLFRTNERESSGNLWEVFQSDVRSIMDTIENEPESNSSDGLKHIQTETRKLVISPNLIEKDVTKWTQKIDCAIRLLQLYRVDWSNEQFSEWKEAVVSCIRELELLFENRKAVMEGWLEAAATKVFPTPLDCSSEEIERELINAKLQLAQVEEENAKLELAYSRLLREGNQVAESTSVSESFMERFQTAKQRAEDTDMEREKLNEEIERVQSQLFLCRKKNQHLLEEYRALEGEWN</sequence>
<evidence type="ECO:0000313" key="5">
    <source>
        <dbReference type="EMBL" id="EME27045.1"/>
    </source>
</evidence>
<reference evidence="6" key="1">
    <citation type="journal article" date="2013" name="Science">
        <title>Gene transfer from bacteria and archaea facilitated evolution of an extremophilic eukaryote.</title>
        <authorList>
            <person name="Schonknecht G."/>
            <person name="Chen W.H."/>
            <person name="Ternes C.M."/>
            <person name="Barbier G.G."/>
            <person name="Shrestha R.P."/>
            <person name="Stanke M."/>
            <person name="Brautigam A."/>
            <person name="Baker B.J."/>
            <person name="Banfield J.F."/>
            <person name="Garavito R.M."/>
            <person name="Carr K."/>
            <person name="Wilkerson C."/>
            <person name="Rensing S.A."/>
            <person name="Gagneul D."/>
            <person name="Dickenson N.E."/>
            <person name="Oesterhelt C."/>
            <person name="Lercher M.J."/>
            <person name="Weber A.P."/>
        </authorList>
    </citation>
    <scope>NUCLEOTIDE SEQUENCE [LARGE SCALE GENOMIC DNA]</scope>
    <source>
        <strain evidence="6">074W</strain>
    </source>
</reference>
<dbReference type="eggNOG" id="KOG2216">
    <property type="taxonomic scope" value="Eukaryota"/>
</dbReference>
<dbReference type="STRING" id="130081.M2WT23"/>
<gene>
    <name evidence="5" type="ORF">Gasu_53800</name>
</gene>
<dbReference type="GO" id="GO:0003729">
    <property type="term" value="F:mRNA binding"/>
    <property type="evidence" value="ECO:0007669"/>
    <property type="project" value="TreeGrafter"/>
</dbReference>